<dbReference type="HOGENOM" id="CLU_1742974_0_0_1"/>
<accession>W1P348</accession>
<proteinExistence type="predicted"/>
<evidence type="ECO:0000313" key="2">
    <source>
        <dbReference type="EMBL" id="ERN01380.1"/>
    </source>
</evidence>
<gene>
    <name evidence="2" type="ORF">AMTR_s00002p00262040</name>
</gene>
<dbReference type="Proteomes" id="UP000017836">
    <property type="component" value="Unassembled WGS sequence"/>
</dbReference>
<keyword evidence="3" id="KW-1185">Reference proteome</keyword>
<dbReference type="Gramene" id="ERN01380">
    <property type="protein sequence ID" value="ERN01380"/>
    <property type="gene ID" value="AMTR_s00002p00262040"/>
</dbReference>
<organism evidence="2 3">
    <name type="scientific">Amborella trichopoda</name>
    <dbReference type="NCBI Taxonomy" id="13333"/>
    <lineage>
        <taxon>Eukaryota</taxon>
        <taxon>Viridiplantae</taxon>
        <taxon>Streptophyta</taxon>
        <taxon>Embryophyta</taxon>
        <taxon>Tracheophyta</taxon>
        <taxon>Spermatophyta</taxon>
        <taxon>Magnoliopsida</taxon>
        <taxon>Amborellales</taxon>
        <taxon>Amborellaceae</taxon>
        <taxon>Amborella</taxon>
    </lineage>
</organism>
<dbReference type="EMBL" id="KI394767">
    <property type="protein sequence ID" value="ERN01380.1"/>
    <property type="molecule type" value="Genomic_DNA"/>
</dbReference>
<evidence type="ECO:0000256" key="1">
    <source>
        <dbReference type="SAM" id="MobiDB-lite"/>
    </source>
</evidence>
<reference evidence="3" key="1">
    <citation type="journal article" date="2013" name="Science">
        <title>The Amborella genome and the evolution of flowering plants.</title>
        <authorList>
            <consortium name="Amborella Genome Project"/>
        </authorList>
    </citation>
    <scope>NUCLEOTIDE SEQUENCE [LARGE SCALE GENOMIC DNA]</scope>
</reference>
<protein>
    <submittedName>
        <fullName evidence="2">Uncharacterized protein</fullName>
    </submittedName>
</protein>
<name>W1P348_AMBTC</name>
<evidence type="ECO:0000313" key="3">
    <source>
        <dbReference type="Proteomes" id="UP000017836"/>
    </source>
</evidence>
<dbReference type="AlphaFoldDB" id="W1P348"/>
<sequence>MAVRTRDAVMVSMGQSSHGDDPPMADLSIKKPPDPMFSLSKLGGVSSEFINGDVAKVLQSGFPTKRDLGSPSFGNDIYVNGADVDTAEVNTADVNDVIVNVYGGSVEKNVFQGNGVLDIQGSDPVDVNAPFKDAAVHEDGVLGVLEKSTR</sequence>
<feature type="region of interest" description="Disordered" evidence="1">
    <location>
        <begin position="1"/>
        <end position="23"/>
    </location>
</feature>